<feature type="domain" description="Transposase DDE" evidence="1">
    <location>
        <begin position="12"/>
        <end position="460"/>
    </location>
</feature>
<name>A0A081NJ16_9GAMM</name>
<dbReference type="eggNOG" id="COG5433">
    <property type="taxonomic scope" value="Bacteria"/>
</dbReference>
<dbReference type="Proteomes" id="UP000028073">
    <property type="component" value="Unassembled WGS sequence"/>
</dbReference>
<dbReference type="OrthoDB" id="8482126at2"/>
<proteinExistence type="predicted"/>
<dbReference type="Pfam" id="PF13701">
    <property type="entry name" value="DDE_Tnp_1_4"/>
    <property type="match status" value="1"/>
</dbReference>
<gene>
    <name evidence="2" type="ORF">GZ78_13190</name>
</gene>
<evidence type="ECO:0000313" key="2">
    <source>
        <dbReference type="EMBL" id="KEQ18439.1"/>
    </source>
</evidence>
<dbReference type="STRING" id="1137799.GZ78_13190"/>
<evidence type="ECO:0000313" key="3">
    <source>
        <dbReference type="Proteomes" id="UP000028073"/>
    </source>
</evidence>
<dbReference type="AlphaFoldDB" id="A0A081NJ16"/>
<keyword evidence="3" id="KW-1185">Reference proteome</keyword>
<dbReference type="RefSeq" id="WP_034836605.1">
    <property type="nucleotide sequence ID" value="NZ_JOKH01000002.1"/>
</dbReference>
<reference evidence="2 3" key="1">
    <citation type="submission" date="2014-06" db="EMBL/GenBank/DDBJ databases">
        <title>Whole Genome Sequences of Three Symbiotic Endozoicomonas Bacteria.</title>
        <authorList>
            <person name="Neave M.J."/>
            <person name="Apprill A."/>
            <person name="Voolstra C.R."/>
        </authorList>
    </citation>
    <scope>NUCLEOTIDE SEQUENCE [LARGE SCALE GENOMIC DNA]</scope>
    <source>
        <strain evidence="2 3">DSM 25634</strain>
    </source>
</reference>
<dbReference type="InterPro" id="IPR025668">
    <property type="entry name" value="Tnp_DDE_dom"/>
</dbReference>
<dbReference type="EMBL" id="JOKH01000002">
    <property type="protein sequence ID" value="KEQ18439.1"/>
    <property type="molecule type" value="Genomic_DNA"/>
</dbReference>
<comment type="caution">
    <text evidence="2">The sequence shown here is derived from an EMBL/GenBank/DDBJ whole genome shotgun (WGS) entry which is preliminary data.</text>
</comment>
<dbReference type="InterPro" id="IPR047960">
    <property type="entry name" value="Transpos_IS1380"/>
</dbReference>
<dbReference type="NCBIfam" id="NF033539">
    <property type="entry name" value="transpos_IS1380"/>
    <property type="match status" value="1"/>
</dbReference>
<sequence length="466" mass="53176">MPKSTQKHLRFHPSNSKTVRADFNGGELSSDFGALLLRETMLHSGLIDRLTDAIHDNRHQSYIDHSLQDLLVQRILQMACGYEDANDSNRLRKDPMFKLATGRNPLGNDNHLASAPTFTRLGQSMTRTDIYRLTKAFADHFISSYKLPPAAIVIDLDHTPAITHGAQQMNLFNAKYQDYCYLPLMIFEGLSGQLITAILRPGKTPTGKENAAILKRVIKLIRKRWPKTHLLVRGDSHFAQPELMQVVQDDPHSDYVLGKGAGHKTALRPKAREQLDEARRALIVKTNLARANNLPEPDRLRLYGETEYQAKSWRGLDTRIIYRAEVNQKGDNPRFIVTSIKEASPEVIYEELYCPRGQDENFIKHLKSDLSGDRLSDQGFLANHLRMFYACTAYVLHHELRTKALKGTELDKAQPSTVIKKLCKVAVKVVEYKDRIKLHLPRSCPFKNLLRHVTEVFYRMPQPRPG</sequence>
<evidence type="ECO:0000259" key="1">
    <source>
        <dbReference type="Pfam" id="PF13701"/>
    </source>
</evidence>
<accession>A0A081NJ16</accession>
<organism evidence="2 3">
    <name type="scientific">Endozoicomonas numazuensis</name>
    <dbReference type="NCBI Taxonomy" id="1137799"/>
    <lineage>
        <taxon>Bacteria</taxon>
        <taxon>Pseudomonadati</taxon>
        <taxon>Pseudomonadota</taxon>
        <taxon>Gammaproteobacteria</taxon>
        <taxon>Oceanospirillales</taxon>
        <taxon>Endozoicomonadaceae</taxon>
        <taxon>Endozoicomonas</taxon>
    </lineage>
</organism>
<protein>
    <submittedName>
        <fullName evidence="2">Transposase</fullName>
    </submittedName>
</protein>